<sequence>MEKELYHYSGPHTESSSFPTRISCAFFNTLHPEGKSRRQEKPPSQLTSACWFHVPPAAGEKLALAEKYRLCPSLDGGPVEAKDSGKWEKRARKWDFLHPPRAGMRAPSLPRSLVRKLKF</sequence>
<gene>
    <name evidence="1" type="ORF">IRJ41_015758</name>
</gene>
<accession>A0A9W7TWZ8</accession>
<reference evidence="1" key="1">
    <citation type="submission" date="2021-02" db="EMBL/GenBank/DDBJ databases">
        <title>Comparative genomics reveals that relaxation of natural selection precedes convergent phenotypic evolution of cavefish.</title>
        <authorList>
            <person name="Peng Z."/>
        </authorList>
    </citation>
    <scope>NUCLEOTIDE SEQUENCE</scope>
    <source>
        <tissue evidence="1">Muscle</tissue>
    </source>
</reference>
<dbReference type="AlphaFoldDB" id="A0A9W7TWZ8"/>
<organism evidence="1 2">
    <name type="scientific">Triplophysa rosa</name>
    <name type="common">Cave loach</name>
    <dbReference type="NCBI Taxonomy" id="992332"/>
    <lineage>
        <taxon>Eukaryota</taxon>
        <taxon>Metazoa</taxon>
        <taxon>Chordata</taxon>
        <taxon>Craniata</taxon>
        <taxon>Vertebrata</taxon>
        <taxon>Euteleostomi</taxon>
        <taxon>Actinopterygii</taxon>
        <taxon>Neopterygii</taxon>
        <taxon>Teleostei</taxon>
        <taxon>Ostariophysi</taxon>
        <taxon>Cypriniformes</taxon>
        <taxon>Nemacheilidae</taxon>
        <taxon>Triplophysa</taxon>
    </lineage>
</organism>
<proteinExistence type="predicted"/>
<name>A0A9W7TWZ8_TRIRA</name>
<evidence type="ECO:0000313" key="1">
    <source>
        <dbReference type="EMBL" id="KAI7804641.1"/>
    </source>
</evidence>
<dbReference type="EMBL" id="JAFHDT010000010">
    <property type="protein sequence ID" value="KAI7804641.1"/>
    <property type="molecule type" value="Genomic_DNA"/>
</dbReference>
<protein>
    <submittedName>
        <fullName evidence="1">Uncharacterized protein</fullName>
    </submittedName>
</protein>
<keyword evidence="2" id="KW-1185">Reference proteome</keyword>
<evidence type="ECO:0000313" key="2">
    <source>
        <dbReference type="Proteomes" id="UP001059041"/>
    </source>
</evidence>
<comment type="caution">
    <text evidence="1">The sequence shown here is derived from an EMBL/GenBank/DDBJ whole genome shotgun (WGS) entry which is preliminary data.</text>
</comment>
<dbReference type="Proteomes" id="UP001059041">
    <property type="component" value="Linkage Group LG10"/>
</dbReference>